<evidence type="ECO:0000313" key="1">
    <source>
        <dbReference type="EMBL" id="JAH02435.1"/>
    </source>
</evidence>
<organism evidence="1">
    <name type="scientific">Anguilla anguilla</name>
    <name type="common">European freshwater eel</name>
    <name type="synonym">Muraena anguilla</name>
    <dbReference type="NCBI Taxonomy" id="7936"/>
    <lineage>
        <taxon>Eukaryota</taxon>
        <taxon>Metazoa</taxon>
        <taxon>Chordata</taxon>
        <taxon>Craniata</taxon>
        <taxon>Vertebrata</taxon>
        <taxon>Euteleostomi</taxon>
        <taxon>Actinopterygii</taxon>
        <taxon>Neopterygii</taxon>
        <taxon>Teleostei</taxon>
        <taxon>Anguilliformes</taxon>
        <taxon>Anguillidae</taxon>
        <taxon>Anguilla</taxon>
    </lineage>
</organism>
<reference evidence="1" key="2">
    <citation type="journal article" date="2015" name="Fish Shellfish Immunol.">
        <title>Early steps in the European eel (Anguilla anguilla)-Vibrio vulnificus interaction in the gills: Role of the RtxA13 toxin.</title>
        <authorList>
            <person name="Callol A."/>
            <person name="Pajuelo D."/>
            <person name="Ebbesson L."/>
            <person name="Teles M."/>
            <person name="MacKenzie S."/>
            <person name="Amaro C."/>
        </authorList>
    </citation>
    <scope>NUCLEOTIDE SEQUENCE</scope>
</reference>
<name>A0A0E9PED8_ANGAN</name>
<sequence>MGGALGDEVDVRGAFGRQRGNVALHG</sequence>
<reference evidence="1" key="1">
    <citation type="submission" date="2014-11" db="EMBL/GenBank/DDBJ databases">
        <authorList>
            <person name="Amaro Gonzalez C."/>
        </authorList>
    </citation>
    <scope>NUCLEOTIDE SEQUENCE</scope>
</reference>
<protein>
    <submittedName>
        <fullName evidence="1">Uncharacterized protein</fullName>
    </submittedName>
</protein>
<dbReference type="AlphaFoldDB" id="A0A0E9PED8"/>
<dbReference type="EMBL" id="GBXM01106142">
    <property type="protein sequence ID" value="JAH02435.1"/>
    <property type="molecule type" value="Transcribed_RNA"/>
</dbReference>
<accession>A0A0E9PED8</accession>
<proteinExistence type="predicted"/>